<comment type="caution">
    <text evidence="1">The sequence shown here is derived from an EMBL/GenBank/DDBJ whole genome shotgun (WGS) entry which is preliminary data.</text>
</comment>
<keyword evidence="2" id="KW-1185">Reference proteome</keyword>
<gene>
    <name evidence="1" type="ORF">CLIB1444_01S16534</name>
</gene>
<accession>A0ACA9Y1P1</accession>
<proteinExistence type="predicted"/>
<reference evidence="1" key="1">
    <citation type="submission" date="2022-06" db="EMBL/GenBank/DDBJ databases">
        <authorList>
            <person name="Legras J.-L."/>
            <person name="Devillers H."/>
            <person name="Grondin C."/>
        </authorList>
    </citation>
    <scope>NUCLEOTIDE SEQUENCE</scope>
    <source>
        <strain evidence="1">CLIB 1444</strain>
    </source>
</reference>
<evidence type="ECO:0000313" key="2">
    <source>
        <dbReference type="Proteomes" id="UP001152531"/>
    </source>
</evidence>
<sequence length="313" mass="36355">MTKPTEEEILQRQKDKETHEAKRKELGISKSQYKKILKQEQFEASKTEYRKIQRDKRKKRKNDDEERKPKEKRLRVDEQNPTGVKFIVDCEFDDLMNDKEINSLSNQITRIYSSKRICKYDLPVTVTSFGGKLQKRFEKAIEHYVGWKDFTITPESLQQLKDDNDKTGKYGELIYLTADTDEVIETLEDDKTYIIGGIVDKNRHKSLCVNKAKQLGLKVGKLPIDKYIEMNARHVLATSHVYEICCKWYELGNWKDAFNAILPKRKLIPKKRVRGGKKQDISTESPESTESPATNSNEETNLSSDQLSDVPSS</sequence>
<protein>
    <submittedName>
        <fullName evidence="1">tRNA (Guanine(9)-N1)-methyltransferase</fullName>
    </submittedName>
</protein>
<dbReference type="Proteomes" id="UP001152531">
    <property type="component" value="Unassembled WGS sequence"/>
</dbReference>
<name>A0ACA9Y1P1_9ASCO</name>
<dbReference type="EMBL" id="CALSDN010000001">
    <property type="protein sequence ID" value="CAH6718879.1"/>
    <property type="molecule type" value="Genomic_DNA"/>
</dbReference>
<evidence type="ECO:0000313" key="1">
    <source>
        <dbReference type="EMBL" id="CAH6718879.1"/>
    </source>
</evidence>
<organism evidence="1 2">
    <name type="scientific">[Candida] jaroonii</name>
    <dbReference type="NCBI Taxonomy" id="467808"/>
    <lineage>
        <taxon>Eukaryota</taxon>
        <taxon>Fungi</taxon>
        <taxon>Dikarya</taxon>
        <taxon>Ascomycota</taxon>
        <taxon>Saccharomycotina</taxon>
        <taxon>Pichiomycetes</taxon>
        <taxon>Debaryomycetaceae</taxon>
        <taxon>Yamadazyma</taxon>
    </lineage>
</organism>